<sequence length="109" mass="11110">MRKIRTAATACAVAALAATTLGLSGSSASASTQSDFNSTGVRIHKAATLGSAANGEGNPGDGMTIDTYVIGDWVADCGNGIKDTYAWAHITDNRTHVSGYIVSCYIGPL</sequence>
<protein>
    <recommendedName>
        <fullName evidence="4">SH3 domain-containing protein</fullName>
    </recommendedName>
</protein>
<feature type="chain" id="PRO_5009296163" description="SH3 domain-containing protein" evidence="1">
    <location>
        <begin position="31"/>
        <end position="109"/>
    </location>
</feature>
<evidence type="ECO:0008006" key="4">
    <source>
        <dbReference type="Google" id="ProtNLM"/>
    </source>
</evidence>
<keyword evidence="3" id="KW-1185">Reference proteome</keyword>
<feature type="signal peptide" evidence="1">
    <location>
        <begin position="1"/>
        <end position="30"/>
    </location>
</feature>
<dbReference type="RefSeq" id="WP_103889303.1">
    <property type="nucleotide sequence ID" value="NZ_FNVU01000018.1"/>
</dbReference>
<organism evidence="2 3">
    <name type="scientific">Actinacidiphila yanglinensis</name>
    <dbReference type="NCBI Taxonomy" id="310779"/>
    <lineage>
        <taxon>Bacteria</taxon>
        <taxon>Bacillati</taxon>
        <taxon>Actinomycetota</taxon>
        <taxon>Actinomycetes</taxon>
        <taxon>Kitasatosporales</taxon>
        <taxon>Streptomycetaceae</taxon>
        <taxon>Actinacidiphila</taxon>
    </lineage>
</organism>
<keyword evidence="1" id="KW-0732">Signal</keyword>
<gene>
    <name evidence="2" type="ORF">SAMN05216223_11819</name>
</gene>
<dbReference type="Proteomes" id="UP000236754">
    <property type="component" value="Unassembled WGS sequence"/>
</dbReference>
<evidence type="ECO:0000256" key="1">
    <source>
        <dbReference type="SAM" id="SignalP"/>
    </source>
</evidence>
<proteinExistence type="predicted"/>
<accession>A0A1H6DNX4</accession>
<dbReference type="AlphaFoldDB" id="A0A1H6DNX4"/>
<dbReference type="EMBL" id="FNVU01000018">
    <property type="protein sequence ID" value="SEG86989.1"/>
    <property type="molecule type" value="Genomic_DNA"/>
</dbReference>
<evidence type="ECO:0000313" key="2">
    <source>
        <dbReference type="EMBL" id="SEG86989.1"/>
    </source>
</evidence>
<evidence type="ECO:0000313" key="3">
    <source>
        <dbReference type="Proteomes" id="UP000236754"/>
    </source>
</evidence>
<reference evidence="2 3" key="1">
    <citation type="submission" date="2016-10" db="EMBL/GenBank/DDBJ databases">
        <authorList>
            <person name="de Groot N.N."/>
        </authorList>
    </citation>
    <scope>NUCLEOTIDE SEQUENCE [LARGE SCALE GENOMIC DNA]</scope>
    <source>
        <strain evidence="2 3">CGMCC 4.2023</strain>
    </source>
</reference>
<name>A0A1H6DNX4_9ACTN</name>
<dbReference type="OrthoDB" id="4268850at2"/>